<dbReference type="InterPro" id="IPR038614">
    <property type="entry name" value="GK_N_sf"/>
</dbReference>
<keyword evidence="8" id="KW-0067">ATP-binding</keyword>
<dbReference type="FunFam" id="3.40.50.10180:FF:000001">
    <property type="entry name" value="Glycerate kinase"/>
    <property type="match status" value="1"/>
</dbReference>
<dbReference type="GO" id="GO:0005737">
    <property type="term" value="C:cytoplasm"/>
    <property type="evidence" value="ECO:0007669"/>
    <property type="project" value="TreeGrafter"/>
</dbReference>
<dbReference type="STRING" id="121845.A0A1S3D737"/>
<comment type="catalytic activity">
    <reaction evidence="1">
        <text>(R)-glycerate + ATP = (2R)-3-phosphoglycerate + ADP + H(+)</text>
        <dbReference type="Rhea" id="RHEA:23516"/>
        <dbReference type="ChEBI" id="CHEBI:15378"/>
        <dbReference type="ChEBI" id="CHEBI:16659"/>
        <dbReference type="ChEBI" id="CHEBI:30616"/>
        <dbReference type="ChEBI" id="CHEBI:58272"/>
        <dbReference type="ChEBI" id="CHEBI:456216"/>
        <dbReference type="EC" id="2.7.1.31"/>
    </reaction>
</comment>
<keyword evidence="5" id="KW-0808">Transferase</keyword>
<dbReference type="GeneID" id="103512809"/>
<dbReference type="PROSITE" id="PS50030">
    <property type="entry name" value="UBA"/>
    <property type="match status" value="2"/>
</dbReference>
<evidence type="ECO:0000313" key="11">
    <source>
        <dbReference type="RefSeq" id="XP_008475820.2"/>
    </source>
</evidence>
<gene>
    <name evidence="11" type="primary">LOC103512809</name>
</gene>
<organism evidence="10 11">
    <name type="scientific">Diaphorina citri</name>
    <name type="common">Asian citrus psyllid</name>
    <dbReference type="NCBI Taxonomy" id="121845"/>
    <lineage>
        <taxon>Eukaryota</taxon>
        <taxon>Metazoa</taxon>
        <taxon>Ecdysozoa</taxon>
        <taxon>Arthropoda</taxon>
        <taxon>Hexapoda</taxon>
        <taxon>Insecta</taxon>
        <taxon>Pterygota</taxon>
        <taxon>Neoptera</taxon>
        <taxon>Paraneoptera</taxon>
        <taxon>Hemiptera</taxon>
        <taxon>Sternorrhyncha</taxon>
        <taxon>Psylloidea</taxon>
        <taxon>Psyllidae</taxon>
        <taxon>Diaphorininae</taxon>
        <taxon>Diaphorina</taxon>
    </lineage>
</organism>
<dbReference type="GO" id="GO:0008887">
    <property type="term" value="F:glycerate kinase activity"/>
    <property type="evidence" value="ECO:0007669"/>
    <property type="project" value="UniProtKB-EC"/>
</dbReference>
<evidence type="ECO:0000256" key="2">
    <source>
        <dbReference type="ARBA" id="ARBA00005393"/>
    </source>
</evidence>
<evidence type="ECO:0000256" key="4">
    <source>
        <dbReference type="ARBA" id="ARBA00020720"/>
    </source>
</evidence>
<dbReference type="KEGG" id="dci:103512809"/>
<proteinExistence type="inferred from homology"/>
<feature type="domain" description="UBA" evidence="9">
    <location>
        <begin position="428"/>
        <end position="468"/>
    </location>
</feature>
<dbReference type="SMART" id="SM00165">
    <property type="entry name" value="UBA"/>
    <property type="match status" value="2"/>
</dbReference>
<dbReference type="InterPro" id="IPR015940">
    <property type="entry name" value="UBA"/>
</dbReference>
<keyword evidence="7" id="KW-0418">Kinase</keyword>
<evidence type="ECO:0000313" key="10">
    <source>
        <dbReference type="Proteomes" id="UP000079169"/>
    </source>
</evidence>
<dbReference type="PANTHER" id="PTHR12227">
    <property type="entry name" value="GLYCERATE KINASE"/>
    <property type="match status" value="1"/>
</dbReference>
<evidence type="ECO:0000259" key="9">
    <source>
        <dbReference type="PROSITE" id="PS50030"/>
    </source>
</evidence>
<dbReference type="GO" id="GO:0005524">
    <property type="term" value="F:ATP binding"/>
    <property type="evidence" value="ECO:0007669"/>
    <property type="project" value="UniProtKB-KW"/>
</dbReference>
<dbReference type="InterPro" id="IPR025286">
    <property type="entry name" value="MOFRL_assoc_dom"/>
</dbReference>
<evidence type="ECO:0000256" key="7">
    <source>
        <dbReference type="ARBA" id="ARBA00022777"/>
    </source>
</evidence>
<dbReference type="RefSeq" id="XP_008475820.2">
    <property type="nucleotide sequence ID" value="XM_008477598.2"/>
</dbReference>
<dbReference type="SUPFAM" id="SSF46934">
    <property type="entry name" value="UBA-like"/>
    <property type="match status" value="1"/>
</dbReference>
<evidence type="ECO:0000256" key="3">
    <source>
        <dbReference type="ARBA" id="ARBA00012101"/>
    </source>
</evidence>
<keyword evidence="6" id="KW-0547">Nucleotide-binding</keyword>
<dbReference type="Pfam" id="PF13660">
    <property type="entry name" value="DUF4147"/>
    <property type="match status" value="1"/>
</dbReference>
<evidence type="ECO:0000256" key="1">
    <source>
        <dbReference type="ARBA" id="ARBA00000694"/>
    </source>
</evidence>
<dbReference type="Proteomes" id="UP000079169">
    <property type="component" value="Unplaced"/>
</dbReference>
<reference evidence="11" key="1">
    <citation type="submission" date="2025-08" db="UniProtKB">
        <authorList>
            <consortium name="RefSeq"/>
        </authorList>
    </citation>
    <scope>IDENTIFICATION</scope>
</reference>
<dbReference type="Gene3D" id="1.10.8.10">
    <property type="entry name" value="DNA helicase RuvA subunit, C-terminal domain"/>
    <property type="match status" value="1"/>
</dbReference>
<evidence type="ECO:0000256" key="5">
    <source>
        <dbReference type="ARBA" id="ARBA00022679"/>
    </source>
</evidence>
<keyword evidence="10" id="KW-1185">Reference proteome</keyword>
<evidence type="ECO:0000256" key="6">
    <source>
        <dbReference type="ARBA" id="ARBA00022741"/>
    </source>
</evidence>
<name>A0A1S3D737_DIACI</name>
<dbReference type="PANTHER" id="PTHR12227:SF0">
    <property type="entry name" value="GLYCERATE KINASE"/>
    <property type="match status" value="1"/>
</dbReference>
<dbReference type="Gene3D" id="3.40.50.10180">
    <property type="entry name" value="Glycerate kinase, MOFRL-like N-terminal domain"/>
    <property type="match status" value="1"/>
</dbReference>
<comment type="similarity">
    <text evidence="2">Belongs to the glycerate kinase type-2 family.</text>
</comment>
<dbReference type="InterPro" id="IPR039760">
    <property type="entry name" value="MOFRL_protein"/>
</dbReference>
<accession>A0A1S3D737</accession>
<dbReference type="InterPro" id="IPR009060">
    <property type="entry name" value="UBA-like_sf"/>
</dbReference>
<dbReference type="EC" id="2.7.1.31" evidence="3"/>
<sequence>MLSNSIFKITFLFLHKPFSFMRSASYTSMCRNKMQEIKLIYEAAVSAVNGQNLIQANVHLEKNKLIIRDQTVLIKNNVYLIGFGKAVLGMAVEIEAMFRPQRLKGILSVPFGSVGILKPQFNKNSEIEIRECARNNLPDEASCQNTQLIQNFVKHCTEDDVVLVLISGGGSACLSSPKSPLSLEDKLKTIKLLVQSGANIKELNKVRKKLSDVKGGQLAEIVYPATLVSLIISDIVGDPLQDIASGPTVLNEDLWSDARDIVIKYGLQNKVSKSVMTILSHETPHQDTKYFENVHNHIIGNNRAALLGAKWKAESLGFQTVILSSDIEGLGDDICRGYVDLVAWIDQLRKQRTIQVGKDKNNIKEQDMEQNLQQVANQATIDELTKKMKIELNSVFVALIEMSAKLVRFNDASVVFQDIVKKLGLDVKPDNVVVRKLTDMGYALDISKVALTLKRNNLKEAVEWLATESPSVTAEDIAELDNLDLNFDTVEITADNFSEHITNITKYLMKKEELDLDIAENYLVKIKKMGFTDENEVRRALRKAANEPNHACLLLVGEPGKESKIIDKEDTSAVIVDKIISDPEVLVALSDRNMLIALLDLIDSPDNHVPWPEGSKIETLLMKIVQAFETEKHYLHGCRDIFPVPTIVGNWNKASNFQDENYYKDKNQMVKVGHTGTNVMDVHILVIEEE</sequence>
<dbReference type="SUPFAM" id="SSF82544">
    <property type="entry name" value="GckA/TtuD-like"/>
    <property type="match status" value="1"/>
</dbReference>
<dbReference type="AlphaFoldDB" id="A0A1S3D737"/>
<dbReference type="PaxDb" id="121845-A0A1S3D737"/>
<evidence type="ECO:0000256" key="8">
    <source>
        <dbReference type="ARBA" id="ARBA00022840"/>
    </source>
</evidence>
<protein>
    <recommendedName>
        <fullName evidence="4">Glycerate kinase</fullName>
        <ecNumber evidence="3">2.7.1.31</ecNumber>
    </recommendedName>
</protein>
<feature type="domain" description="UBA" evidence="9">
    <location>
        <begin position="517"/>
        <end position="558"/>
    </location>
</feature>